<dbReference type="InterPro" id="IPR003439">
    <property type="entry name" value="ABC_transporter-like_ATP-bd"/>
</dbReference>
<dbReference type="AlphaFoldDB" id="A0A347WMF5"/>
<keyword evidence="4 6" id="KW-0067">ATP-binding</keyword>
<dbReference type="GO" id="GO:0016887">
    <property type="term" value="F:ATP hydrolysis activity"/>
    <property type="evidence" value="ECO:0007669"/>
    <property type="project" value="InterPro"/>
</dbReference>
<keyword evidence="3" id="KW-0547">Nucleotide-binding</keyword>
<dbReference type="PROSITE" id="PS00211">
    <property type="entry name" value="ABC_TRANSPORTER_1"/>
    <property type="match status" value="1"/>
</dbReference>
<dbReference type="InterPro" id="IPR027417">
    <property type="entry name" value="P-loop_NTPase"/>
</dbReference>
<dbReference type="PANTHER" id="PTHR43335:SF8">
    <property type="entry name" value="ABC TRANSPORTER, ATP-BINDING PROTEIN"/>
    <property type="match status" value="1"/>
</dbReference>
<comment type="similarity">
    <text evidence="1">Belongs to the ABC transporter superfamily.</text>
</comment>
<name>A0A347WMF5_9LACT</name>
<evidence type="ECO:0000256" key="2">
    <source>
        <dbReference type="ARBA" id="ARBA00022448"/>
    </source>
</evidence>
<dbReference type="Proteomes" id="UP000263232">
    <property type="component" value="Chromosome"/>
</dbReference>
<dbReference type="EMBL" id="CP023434">
    <property type="protein sequence ID" value="AXY26262.1"/>
    <property type="molecule type" value="Genomic_DNA"/>
</dbReference>
<gene>
    <name evidence="6" type="ORF">CL176_09785</name>
</gene>
<dbReference type="SUPFAM" id="SSF52540">
    <property type="entry name" value="P-loop containing nucleoside triphosphate hydrolases"/>
    <property type="match status" value="1"/>
</dbReference>
<evidence type="ECO:0000256" key="1">
    <source>
        <dbReference type="ARBA" id="ARBA00005417"/>
    </source>
</evidence>
<dbReference type="RefSeq" id="WP_118991156.1">
    <property type="nucleotide sequence ID" value="NZ_CP023434.1"/>
</dbReference>
<reference evidence="6 7" key="1">
    <citation type="submission" date="2017-09" db="EMBL/GenBank/DDBJ databases">
        <title>Complete genome sequence of Oxytococcus suis strain ZY16052.</title>
        <authorList>
            <person name="Li F."/>
        </authorList>
    </citation>
    <scope>NUCLEOTIDE SEQUENCE [LARGE SCALE GENOMIC DNA]</scope>
    <source>
        <strain evidence="6 7">ZY16052</strain>
    </source>
</reference>
<dbReference type="PANTHER" id="PTHR43335">
    <property type="entry name" value="ABC TRANSPORTER, ATP-BINDING PROTEIN"/>
    <property type="match status" value="1"/>
</dbReference>
<dbReference type="PROSITE" id="PS50893">
    <property type="entry name" value="ABC_TRANSPORTER_2"/>
    <property type="match status" value="1"/>
</dbReference>
<dbReference type="Pfam" id="PF00005">
    <property type="entry name" value="ABC_tran"/>
    <property type="match status" value="1"/>
</dbReference>
<dbReference type="OrthoDB" id="9804819at2"/>
<feature type="domain" description="ABC transporter" evidence="5">
    <location>
        <begin position="5"/>
        <end position="233"/>
    </location>
</feature>
<evidence type="ECO:0000256" key="4">
    <source>
        <dbReference type="ARBA" id="ARBA00022840"/>
    </source>
</evidence>
<dbReference type="InterPro" id="IPR003593">
    <property type="entry name" value="AAA+_ATPase"/>
</dbReference>
<dbReference type="GO" id="GO:0005524">
    <property type="term" value="F:ATP binding"/>
    <property type="evidence" value="ECO:0007669"/>
    <property type="project" value="UniProtKB-KW"/>
</dbReference>
<keyword evidence="7" id="KW-1185">Reference proteome</keyword>
<accession>A0A347WMF5</accession>
<dbReference type="SMART" id="SM00382">
    <property type="entry name" value="AAA"/>
    <property type="match status" value="1"/>
</dbReference>
<protein>
    <submittedName>
        <fullName evidence="6">Bacitracin ABC transporter ATP-binding protein</fullName>
    </submittedName>
</protein>
<evidence type="ECO:0000313" key="7">
    <source>
        <dbReference type="Proteomes" id="UP000263232"/>
    </source>
</evidence>
<evidence type="ECO:0000256" key="3">
    <source>
        <dbReference type="ARBA" id="ARBA00022741"/>
    </source>
</evidence>
<organism evidence="6 7">
    <name type="scientific">Suicoccus acidiformans</name>
    <dbReference type="NCBI Taxonomy" id="2036206"/>
    <lineage>
        <taxon>Bacteria</taxon>
        <taxon>Bacillati</taxon>
        <taxon>Bacillota</taxon>
        <taxon>Bacilli</taxon>
        <taxon>Lactobacillales</taxon>
        <taxon>Aerococcaceae</taxon>
        <taxon>Suicoccus</taxon>
    </lineage>
</organism>
<dbReference type="KEGG" id="abae:CL176_09785"/>
<dbReference type="InterPro" id="IPR017871">
    <property type="entry name" value="ABC_transporter-like_CS"/>
</dbReference>
<sequence>MTTTIKSNKLTKKYGRQVALDQVSIQVEQGDIYGLIGRNGAGKTTLLKILSQQIHPDSGTFEVFGEEVQVEKDNGIRIGSIIESPGLYPDLTAYQNMMLKCEAMGIRRKNYIEDILDLVGLADVVKKKRTKQFSLGMKQRLGLALALIGDPDILLLDEPTNGMDPQGISDFRNLILKLNQERKITIIISSHILSELDKIVNKLGIIHEGRLLTEVTRDELLNENRDKLVLTSNQLSRVTNFIEEELKITDFLVVNPTELEIYESIDQPEYISHNLIENGILFDTFYYHENSLEEYYINLTGGGQHA</sequence>
<evidence type="ECO:0000259" key="5">
    <source>
        <dbReference type="PROSITE" id="PS50893"/>
    </source>
</evidence>
<keyword evidence="2" id="KW-0813">Transport</keyword>
<dbReference type="Gene3D" id="3.40.50.300">
    <property type="entry name" value="P-loop containing nucleotide triphosphate hydrolases"/>
    <property type="match status" value="1"/>
</dbReference>
<proteinExistence type="inferred from homology"/>
<evidence type="ECO:0000313" key="6">
    <source>
        <dbReference type="EMBL" id="AXY26262.1"/>
    </source>
</evidence>